<reference evidence="2 3" key="1">
    <citation type="submission" date="2019-07" db="EMBL/GenBank/DDBJ databases">
        <authorList>
            <person name="Jastrzebski P J."/>
            <person name="Paukszto L."/>
            <person name="Jastrzebski P J."/>
        </authorList>
    </citation>
    <scope>NUCLEOTIDE SEQUENCE [LARGE SCALE GENOMIC DNA]</scope>
    <source>
        <strain evidence="2 3">WMS-il1</strain>
    </source>
</reference>
<dbReference type="Gene3D" id="1.10.10.1450">
    <property type="match status" value="1"/>
</dbReference>
<dbReference type="EMBL" id="CABIJS010000066">
    <property type="protein sequence ID" value="VUZ41773.1"/>
    <property type="molecule type" value="Genomic_DNA"/>
</dbReference>
<feature type="domain" description="Mos1 transposase HTH" evidence="1">
    <location>
        <begin position="6"/>
        <end position="55"/>
    </location>
</feature>
<name>A0A564Y5C9_HYMDI</name>
<dbReference type="InterPro" id="IPR041426">
    <property type="entry name" value="Mos1_HTH"/>
</dbReference>
<accession>A0A564Y5C9</accession>
<proteinExistence type="predicted"/>
<dbReference type="Pfam" id="PF17906">
    <property type="entry name" value="HTH_48"/>
    <property type="match status" value="1"/>
</dbReference>
<dbReference type="AlphaFoldDB" id="A0A564Y5C9"/>
<dbReference type="Proteomes" id="UP000321570">
    <property type="component" value="Unassembled WGS sequence"/>
</dbReference>
<protein>
    <recommendedName>
        <fullName evidence="1">Mos1 transposase HTH domain-containing protein</fullName>
    </recommendedName>
</protein>
<sequence>MYTPYKEQIRHILVFQFHRGNKTCSAAKAFKYTYGNDVMNEMTCRRWSPAFKKDDFSLKGESRAGCSKSAQF</sequence>
<organism evidence="2 3">
    <name type="scientific">Hymenolepis diminuta</name>
    <name type="common">Rat tapeworm</name>
    <dbReference type="NCBI Taxonomy" id="6216"/>
    <lineage>
        <taxon>Eukaryota</taxon>
        <taxon>Metazoa</taxon>
        <taxon>Spiralia</taxon>
        <taxon>Lophotrochozoa</taxon>
        <taxon>Platyhelminthes</taxon>
        <taxon>Cestoda</taxon>
        <taxon>Eucestoda</taxon>
        <taxon>Cyclophyllidea</taxon>
        <taxon>Hymenolepididae</taxon>
        <taxon>Hymenolepis</taxon>
    </lineage>
</organism>
<evidence type="ECO:0000313" key="3">
    <source>
        <dbReference type="Proteomes" id="UP000321570"/>
    </source>
</evidence>
<keyword evidence="3" id="KW-1185">Reference proteome</keyword>
<evidence type="ECO:0000259" key="1">
    <source>
        <dbReference type="Pfam" id="PF17906"/>
    </source>
</evidence>
<evidence type="ECO:0000313" key="2">
    <source>
        <dbReference type="EMBL" id="VUZ41773.1"/>
    </source>
</evidence>
<gene>
    <name evidence="2" type="ORF">WMSIL1_LOCUS2419</name>
</gene>